<organism evidence="1 2">
    <name type="scientific">Ottowia testudinis</name>
    <dbReference type="NCBI Taxonomy" id="2816950"/>
    <lineage>
        <taxon>Bacteria</taxon>
        <taxon>Pseudomonadati</taxon>
        <taxon>Pseudomonadota</taxon>
        <taxon>Betaproteobacteria</taxon>
        <taxon>Burkholderiales</taxon>
        <taxon>Comamonadaceae</taxon>
        <taxon>Ottowia</taxon>
    </lineage>
</organism>
<gene>
    <name evidence="1" type="ORF">J1M35_09050</name>
</gene>
<evidence type="ECO:0000313" key="2">
    <source>
        <dbReference type="Proteomes" id="UP000663903"/>
    </source>
</evidence>
<sequence length="124" mass="13389">MSTPPLTADVAAEHAVLLRHWAGVQARVSRQACEQAGRCAELEAELMRLRARWVVATTQLLWGLGWPGLGPTARRYVAEGGAPTSAADVICQTGCVSQAHHWLDEQGQCRLTGRECARDAKALS</sequence>
<accession>A0A975CIU7</accession>
<protein>
    <submittedName>
        <fullName evidence="1">Uncharacterized protein</fullName>
    </submittedName>
</protein>
<keyword evidence="2" id="KW-1185">Reference proteome</keyword>
<dbReference type="EMBL" id="CP071796">
    <property type="protein sequence ID" value="QTD46990.1"/>
    <property type="molecule type" value="Genomic_DNA"/>
</dbReference>
<dbReference type="Proteomes" id="UP000663903">
    <property type="component" value="Chromosome"/>
</dbReference>
<dbReference type="RefSeq" id="WP_208010886.1">
    <property type="nucleotide sequence ID" value="NZ_CP071796.1"/>
</dbReference>
<name>A0A975CIU7_9BURK</name>
<evidence type="ECO:0000313" key="1">
    <source>
        <dbReference type="EMBL" id="QTD46990.1"/>
    </source>
</evidence>
<proteinExistence type="predicted"/>
<reference evidence="1" key="1">
    <citation type="submission" date="2021-03" db="EMBL/GenBank/DDBJ databases">
        <title>Ottowia sp. 27C isolated from the cloaca of a Giant Asian pond turtle (Heosemys grandis).</title>
        <authorList>
            <person name="Spergser J."/>
            <person name="Busse H.-J."/>
        </authorList>
    </citation>
    <scope>NUCLEOTIDE SEQUENCE</scope>
    <source>
        <strain evidence="1">27C</strain>
    </source>
</reference>
<dbReference type="AlphaFoldDB" id="A0A975CIU7"/>
<dbReference type="KEGG" id="otd:J1M35_09050"/>